<dbReference type="Proteomes" id="UP000886469">
    <property type="component" value="Unassembled WGS sequence"/>
</dbReference>
<evidence type="ECO:0000313" key="5">
    <source>
        <dbReference type="EMBL" id="NMQ06351.1"/>
    </source>
</evidence>
<dbReference type="PANTHER" id="PTHR43300:SF11">
    <property type="entry name" value="ACETYLTRANSFERASE RV3034C-RELATED"/>
    <property type="match status" value="1"/>
</dbReference>
<name>A0ABX1TBJ5_9PROT</name>
<evidence type="ECO:0000313" key="6">
    <source>
        <dbReference type="Proteomes" id="UP000886469"/>
    </source>
</evidence>
<keyword evidence="3" id="KW-0677">Repeat</keyword>
<accession>A0ABX1TBJ5</accession>
<dbReference type="InterPro" id="IPR050179">
    <property type="entry name" value="Trans_hexapeptide_repeat"/>
</dbReference>
<comment type="caution">
    <text evidence="5">The sequence shown here is derived from an EMBL/GenBank/DDBJ whole genome shotgun (WGS) entry which is preliminary data.</text>
</comment>
<dbReference type="SUPFAM" id="SSF51161">
    <property type="entry name" value="Trimeric LpxA-like enzymes"/>
    <property type="match status" value="1"/>
</dbReference>
<proteinExistence type="inferred from homology"/>
<evidence type="ECO:0000256" key="3">
    <source>
        <dbReference type="ARBA" id="ARBA00022737"/>
    </source>
</evidence>
<dbReference type="PANTHER" id="PTHR43300">
    <property type="entry name" value="ACETYLTRANSFERASE"/>
    <property type="match status" value="1"/>
</dbReference>
<keyword evidence="4" id="KW-0012">Acyltransferase</keyword>
<dbReference type="PROSITE" id="PS00101">
    <property type="entry name" value="HEXAPEP_TRANSFERASES"/>
    <property type="match status" value="1"/>
</dbReference>
<dbReference type="CDD" id="cd03349">
    <property type="entry name" value="LbH_XAT"/>
    <property type="match status" value="1"/>
</dbReference>
<organism evidence="5 6">
    <name type="scientific">Candidatus Accumulibacter contiguus</name>
    <dbReference type="NCBI Taxonomy" id="2954381"/>
    <lineage>
        <taxon>Bacteria</taxon>
        <taxon>Pseudomonadati</taxon>
        <taxon>Pseudomonadota</taxon>
        <taxon>Betaproteobacteria</taxon>
        <taxon>Candidatus Accumulibacter</taxon>
    </lineage>
</organism>
<gene>
    <name evidence="5" type="ORF">E4Q08_14355</name>
</gene>
<dbReference type="EMBL" id="SPMX01000041">
    <property type="protein sequence ID" value="NMQ06351.1"/>
    <property type="molecule type" value="Genomic_DNA"/>
</dbReference>
<dbReference type="Pfam" id="PF00132">
    <property type="entry name" value="Hexapep"/>
    <property type="match status" value="1"/>
</dbReference>
<keyword evidence="2" id="KW-0808">Transferase</keyword>
<comment type="similarity">
    <text evidence="1">Belongs to the transferase hexapeptide repeat family.</text>
</comment>
<reference evidence="5" key="1">
    <citation type="submission" date="2019-03" db="EMBL/GenBank/DDBJ databases">
        <title>Metabolic reconstructions from genomes of highly enriched 'Candidatus Accumulibacter' and 'Candidatus Competibacter' bioreactor populations.</title>
        <authorList>
            <person name="Annavajhala M.K."/>
            <person name="Welles L."/>
            <person name="Abbas B."/>
            <person name="Sorokin D."/>
            <person name="Park H."/>
            <person name="Van Loosdrecht M."/>
            <person name="Chandran K."/>
        </authorList>
    </citation>
    <scope>NUCLEOTIDE SEQUENCE</scope>
    <source>
        <strain evidence="5">SBR_L</strain>
    </source>
</reference>
<evidence type="ECO:0000256" key="1">
    <source>
        <dbReference type="ARBA" id="ARBA00007274"/>
    </source>
</evidence>
<dbReference type="Gene3D" id="2.160.10.10">
    <property type="entry name" value="Hexapeptide repeat proteins"/>
    <property type="match status" value="1"/>
</dbReference>
<dbReference type="InterPro" id="IPR018357">
    <property type="entry name" value="Hexapep_transf_CS"/>
</dbReference>
<evidence type="ECO:0000256" key="4">
    <source>
        <dbReference type="ARBA" id="ARBA00023315"/>
    </source>
</evidence>
<protein>
    <submittedName>
        <fullName evidence="5">CatB-related O-acetyltransferase</fullName>
    </submittedName>
</protein>
<dbReference type="InterPro" id="IPR001451">
    <property type="entry name" value="Hexapep"/>
</dbReference>
<sequence length="122" mass="13484">MHFTKVSAAFRLSLQTTRGAPQKKTIIGSDVWIGYGAHIRQGVRIGNGAVVGMGSVVTKDVECYEIVAGVPARHVRFRFAEEVREQLNMTRWWDYPDETIAELGGLFDDPLALLMACSKSGE</sequence>
<evidence type="ECO:0000256" key="2">
    <source>
        <dbReference type="ARBA" id="ARBA00022679"/>
    </source>
</evidence>
<dbReference type="InterPro" id="IPR011004">
    <property type="entry name" value="Trimer_LpxA-like_sf"/>
</dbReference>
<keyword evidence="6" id="KW-1185">Reference proteome</keyword>